<dbReference type="InterPro" id="IPR054549">
    <property type="entry name" value="UVB_sens_RUS_dom"/>
</dbReference>
<dbReference type="PANTHER" id="PTHR12770">
    <property type="entry name" value="RUS1 FAMILY PROTEIN C16ORF58"/>
    <property type="match status" value="1"/>
</dbReference>
<reference evidence="6" key="1">
    <citation type="submission" date="2016-04" db="EMBL/GenBank/DDBJ databases">
        <title>Cephalotus genome sequencing.</title>
        <authorList>
            <person name="Fukushima K."/>
            <person name="Hasebe M."/>
            <person name="Fang X."/>
        </authorList>
    </citation>
    <scope>NUCLEOTIDE SEQUENCE [LARGE SCALE GENOMIC DNA]</scope>
    <source>
        <strain evidence="6">cv. St1</strain>
    </source>
</reference>
<sequence length="518" mass="56981">MASPPIKLNKTRATTTTAATATQTLTSSQQDARLLVRETLRISANLATSPSQFQPVEIDDDNRRRRKCGLVEDEFVDSSLRLICCEEIDGRRWKYVAQNDAVSGRFKTNSIRALSLQSPQAPFEELVSFIRSYVVPEGFPDSVAPSYVPYMTWRALKHFFGGAMGVFTTQTLLSSVGVSRNKATPGAVAVNWIIKDGAGRVGKMLFARQGKKFDDDLKQLRFAGDLLMELGAGVELATAAAPHLFLPLACAANVAKNVAAVTSTSTRTPIYKAFAKGENIGDVTAKGECVGNIADLLGTGLSIMISRRNPSLVTTFALLSCGYVLSSYQEVKSVVLQTLNRARFSVAVHSFLRTGQVPSLQEGNMQENIFSFPWLKDQPVVLGSRFKDAFQDPVAYLSIEPLFEKERYLVTYSPSKGKVYALLKDQAKSDDILKAAFHAHVLLHFMQSRNQSLLQKQQEYGNPNSAATTADLQAQIAESCKMAWTSYGLFKSKAAEQGWRMSDSLLNPGRARLYQLVK</sequence>
<dbReference type="FunCoup" id="A0A1Q3B5L7">
    <property type="interactions" value="301"/>
</dbReference>
<dbReference type="Pfam" id="PF04884">
    <property type="entry name" value="UVB_sens_prot"/>
    <property type="match status" value="1"/>
</dbReference>
<dbReference type="Pfam" id="PF24160">
    <property type="entry name" value="UVB_sens_C"/>
    <property type="match status" value="1"/>
</dbReference>
<dbReference type="InterPro" id="IPR006968">
    <property type="entry name" value="RUS_fam"/>
</dbReference>
<keyword evidence="6" id="KW-1185">Reference proteome</keyword>
<dbReference type="PANTHER" id="PTHR12770:SF20">
    <property type="entry name" value="PROTEIN ROOT UVB SENSITIVE 6"/>
    <property type="match status" value="1"/>
</dbReference>
<dbReference type="AlphaFoldDB" id="A0A1Q3B5L7"/>
<dbReference type="EMBL" id="BDDD01000302">
    <property type="protein sequence ID" value="GAV63311.1"/>
    <property type="molecule type" value="Genomic_DNA"/>
</dbReference>
<dbReference type="InterPro" id="IPR057404">
    <property type="entry name" value="RUS6_N"/>
</dbReference>
<feature type="domain" description="Protein root UVB sensitive 6 N-terminal" evidence="4">
    <location>
        <begin position="27"/>
        <end position="120"/>
    </location>
</feature>
<feature type="domain" description="Protein root UVB sensitive/RUS" evidence="2">
    <location>
        <begin position="124"/>
        <end position="354"/>
    </location>
</feature>
<feature type="domain" description="Root UVB sensitive protein C-terminal" evidence="3">
    <location>
        <begin position="356"/>
        <end position="508"/>
    </location>
</feature>
<evidence type="ECO:0000313" key="5">
    <source>
        <dbReference type="EMBL" id="GAV63311.1"/>
    </source>
</evidence>
<accession>A0A1Q3B5L7</accession>
<comment type="caution">
    <text evidence="5">The sequence shown here is derived from an EMBL/GenBank/DDBJ whole genome shotgun (WGS) entry which is preliminary data.</text>
</comment>
<comment type="similarity">
    <text evidence="1">Belongs to the RUS1 family.</text>
</comment>
<dbReference type="InterPro" id="IPR055412">
    <property type="entry name" value="UVB_sens_C"/>
</dbReference>
<evidence type="ECO:0000256" key="1">
    <source>
        <dbReference type="ARBA" id="ARBA00007558"/>
    </source>
</evidence>
<protein>
    <submittedName>
        <fullName evidence="5">DUF647 domain-containing protein</fullName>
    </submittedName>
</protein>
<dbReference type="Proteomes" id="UP000187406">
    <property type="component" value="Unassembled WGS sequence"/>
</dbReference>
<proteinExistence type="inferred from homology"/>
<gene>
    <name evidence="5" type="ORF">CFOL_v3_06830</name>
</gene>
<dbReference type="OrthoDB" id="364779at2759"/>
<organism evidence="5 6">
    <name type="scientific">Cephalotus follicularis</name>
    <name type="common">Albany pitcher plant</name>
    <dbReference type="NCBI Taxonomy" id="3775"/>
    <lineage>
        <taxon>Eukaryota</taxon>
        <taxon>Viridiplantae</taxon>
        <taxon>Streptophyta</taxon>
        <taxon>Embryophyta</taxon>
        <taxon>Tracheophyta</taxon>
        <taxon>Spermatophyta</taxon>
        <taxon>Magnoliopsida</taxon>
        <taxon>eudicotyledons</taxon>
        <taxon>Gunneridae</taxon>
        <taxon>Pentapetalae</taxon>
        <taxon>rosids</taxon>
        <taxon>fabids</taxon>
        <taxon>Oxalidales</taxon>
        <taxon>Cephalotaceae</taxon>
        <taxon>Cephalotus</taxon>
    </lineage>
</organism>
<evidence type="ECO:0000259" key="4">
    <source>
        <dbReference type="Pfam" id="PF24162"/>
    </source>
</evidence>
<evidence type="ECO:0000313" key="6">
    <source>
        <dbReference type="Proteomes" id="UP000187406"/>
    </source>
</evidence>
<dbReference type="InParanoid" id="A0A1Q3B5L7"/>
<evidence type="ECO:0000259" key="2">
    <source>
        <dbReference type="Pfam" id="PF04884"/>
    </source>
</evidence>
<name>A0A1Q3B5L7_CEPFO</name>
<dbReference type="Pfam" id="PF24162">
    <property type="entry name" value="RUS6_N"/>
    <property type="match status" value="1"/>
</dbReference>
<evidence type="ECO:0000259" key="3">
    <source>
        <dbReference type="Pfam" id="PF24160"/>
    </source>
</evidence>